<dbReference type="InterPro" id="IPR042470">
    <property type="entry name" value="RMI1_N_C_sf"/>
</dbReference>
<feature type="region of interest" description="Disordered" evidence="3">
    <location>
        <begin position="223"/>
        <end position="380"/>
    </location>
</feature>
<proteinExistence type="inferred from homology"/>
<dbReference type="AlphaFoldDB" id="A0AAD4EG14"/>
<evidence type="ECO:0000256" key="1">
    <source>
        <dbReference type="ARBA" id="ARBA00006395"/>
    </source>
</evidence>
<dbReference type="Proteomes" id="UP001195769">
    <property type="component" value="Unassembled WGS sequence"/>
</dbReference>
<evidence type="ECO:0000313" key="6">
    <source>
        <dbReference type="Proteomes" id="UP001195769"/>
    </source>
</evidence>
<reference evidence="5" key="1">
    <citation type="journal article" date="2020" name="New Phytol.">
        <title>Comparative genomics reveals dynamic genome evolution in host specialist ectomycorrhizal fungi.</title>
        <authorList>
            <person name="Lofgren L.A."/>
            <person name="Nguyen N.H."/>
            <person name="Vilgalys R."/>
            <person name="Ruytinx J."/>
            <person name="Liao H.L."/>
            <person name="Branco S."/>
            <person name="Kuo A."/>
            <person name="LaButti K."/>
            <person name="Lipzen A."/>
            <person name="Andreopoulos W."/>
            <person name="Pangilinan J."/>
            <person name="Riley R."/>
            <person name="Hundley H."/>
            <person name="Na H."/>
            <person name="Barry K."/>
            <person name="Grigoriev I.V."/>
            <person name="Stajich J.E."/>
            <person name="Kennedy P.G."/>
        </authorList>
    </citation>
    <scope>NUCLEOTIDE SEQUENCE</scope>
    <source>
        <strain evidence="5">FC203</strain>
    </source>
</reference>
<protein>
    <recommendedName>
        <fullName evidence="2">RecQ-mediated genome instability protein 1</fullName>
    </recommendedName>
</protein>
<accession>A0AAD4EG14</accession>
<comment type="similarity">
    <text evidence="1">Belongs to the RMI1 family.</text>
</comment>
<feature type="compositionally biased region" description="Low complexity" evidence="3">
    <location>
        <begin position="236"/>
        <end position="250"/>
    </location>
</feature>
<evidence type="ECO:0000256" key="2">
    <source>
        <dbReference type="ARBA" id="ARBA00018987"/>
    </source>
</evidence>
<feature type="region of interest" description="Disordered" evidence="3">
    <location>
        <begin position="484"/>
        <end position="578"/>
    </location>
</feature>
<dbReference type="GO" id="GO:0031422">
    <property type="term" value="C:RecQ family helicase-topoisomerase III complex"/>
    <property type="evidence" value="ECO:0007669"/>
    <property type="project" value="TreeGrafter"/>
</dbReference>
<dbReference type="EMBL" id="JABBWK010000007">
    <property type="protein sequence ID" value="KAG1905465.1"/>
    <property type="molecule type" value="Genomic_DNA"/>
</dbReference>
<dbReference type="Gene3D" id="2.40.50.770">
    <property type="entry name" value="RecQ-mediated genome instability protein Rmi1, C-terminal domain"/>
    <property type="match status" value="1"/>
</dbReference>
<organism evidence="5 6">
    <name type="scientific">Suillus fuscotomentosus</name>
    <dbReference type="NCBI Taxonomy" id="1912939"/>
    <lineage>
        <taxon>Eukaryota</taxon>
        <taxon>Fungi</taxon>
        <taxon>Dikarya</taxon>
        <taxon>Basidiomycota</taxon>
        <taxon>Agaricomycotina</taxon>
        <taxon>Agaricomycetes</taxon>
        <taxon>Agaricomycetidae</taxon>
        <taxon>Boletales</taxon>
        <taxon>Suillineae</taxon>
        <taxon>Suillaceae</taxon>
        <taxon>Suillus</taxon>
    </lineage>
</organism>
<dbReference type="PANTHER" id="PTHR14790:SF15">
    <property type="entry name" value="RECQ-MEDIATED GENOME INSTABILITY PROTEIN 1"/>
    <property type="match status" value="1"/>
</dbReference>
<dbReference type="GeneID" id="64654888"/>
<keyword evidence="6" id="KW-1185">Reference proteome</keyword>
<sequence>MTEPAAPANILKWVNEQYPRPALDPVWLRDCCSWIASSYSLSPADFPQFSSHVTSQFLQSSLADSTLPNTGLPQNIRTIKRARLTGHPCLVEIRAISDIGISAFSLMNVRQNRMDRADLAGLVREDEEDAEEDEGPVPKYPRGMLRLELSDGFTTVEAVEYRAIPQLELGVTPLGYKILLKDVQIRRGIIFLEPQTIELKGHQTEDHEVMQDEIFLRSLRRRLGQPDPEPNPQPPGEAEAPPQALPLSSVPSPPVANRRPVGNPPEGSTSTNTATPAVRLKPLSTAAQKTSLARAAPKSNSIPPSTSSTLVSSSKPTSSLKPPSAPGNLASTTSPYFSTSSTLYTSVPSSSTSDRTNPRDNPSAPLARARILSPAPRDATWSLDDEEFEAFITEVGSAPISPPKPISKLPSKRNVPSAKPASPPRAPSPPSDYDLDLMDLDIDDELIAQAEKIEAEALATVSKSPGTKGLGSDIRDMRQMNALRATGPRHQGVQGMTTVSGSSRPSAVPAVSTMTSRPRIGPASVQRQPTNSTRRRAPGPASARRQYTASTLQQDVIDVESDDSMYVDDSDDGKENVPTRTRVVVDEDIIVISD</sequence>
<evidence type="ECO:0000313" key="5">
    <source>
        <dbReference type="EMBL" id="KAG1905465.1"/>
    </source>
</evidence>
<dbReference type="RefSeq" id="XP_041231040.1">
    <property type="nucleotide sequence ID" value="XM_041360590.1"/>
</dbReference>
<evidence type="ECO:0000259" key="4">
    <source>
        <dbReference type="Pfam" id="PF08585"/>
    </source>
</evidence>
<evidence type="ECO:0000256" key="3">
    <source>
        <dbReference type="SAM" id="MobiDB-lite"/>
    </source>
</evidence>
<feature type="compositionally biased region" description="Polar residues" evidence="3">
    <location>
        <begin position="494"/>
        <end position="505"/>
    </location>
</feature>
<feature type="compositionally biased region" description="Low complexity" evidence="3">
    <location>
        <begin position="331"/>
        <end position="355"/>
    </location>
</feature>
<feature type="compositionally biased region" description="Acidic residues" evidence="3">
    <location>
        <begin position="557"/>
        <end position="572"/>
    </location>
</feature>
<feature type="region of interest" description="Disordered" evidence="3">
    <location>
        <begin position="394"/>
        <end position="436"/>
    </location>
</feature>
<feature type="domain" description="RecQ mediated genome instability protein 1 OB-fold" evidence="4">
    <location>
        <begin position="72"/>
        <end position="206"/>
    </location>
</feature>
<dbReference type="GO" id="GO:0000724">
    <property type="term" value="P:double-strand break repair via homologous recombination"/>
    <property type="evidence" value="ECO:0007669"/>
    <property type="project" value="TreeGrafter"/>
</dbReference>
<dbReference type="PANTHER" id="PTHR14790">
    <property type="entry name" value="RECQ-MEDIATED GENOME INSTABILITY PROTEIN 1 RMI1"/>
    <property type="match status" value="1"/>
</dbReference>
<comment type="caution">
    <text evidence="5">The sequence shown here is derived from an EMBL/GenBank/DDBJ whole genome shotgun (WGS) entry which is preliminary data.</text>
</comment>
<feature type="compositionally biased region" description="Low complexity" evidence="3">
    <location>
        <begin position="301"/>
        <end position="322"/>
    </location>
</feature>
<dbReference type="Pfam" id="PF08585">
    <property type="entry name" value="RMI1_N_C"/>
    <property type="match status" value="1"/>
</dbReference>
<dbReference type="SMART" id="SM01161">
    <property type="entry name" value="DUF1767"/>
    <property type="match status" value="1"/>
</dbReference>
<dbReference type="GO" id="GO:0016604">
    <property type="term" value="C:nuclear body"/>
    <property type="evidence" value="ECO:0007669"/>
    <property type="project" value="TreeGrafter"/>
</dbReference>
<feature type="compositionally biased region" description="Polar residues" evidence="3">
    <location>
        <begin position="266"/>
        <end position="275"/>
    </location>
</feature>
<feature type="compositionally biased region" description="Pro residues" evidence="3">
    <location>
        <begin position="421"/>
        <end position="430"/>
    </location>
</feature>
<dbReference type="GO" id="GO:0000712">
    <property type="term" value="P:resolution of meiotic recombination intermediates"/>
    <property type="evidence" value="ECO:0007669"/>
    <property type="project" value="TreeGrafter"/>
</dbReference>
<name>A0AAD4EG14_9AGAM</name>
<gene>
    <name evidence="5" type="ORF">F5891DRAFT_1009452</name>
</gene>
<dbReference type="InterPro" id="IPR013894">
    <property type="entry name" value="RMI1_OB"/>
</dbReference>